<evidence type="ECO:0000256" key="1">
    <source>
        <dbReference type="SAM" id="Phobius"/>
    </source>
</evidence>
<dbReference type="Proteomes" id="UP001232245">
    <property type="component" value="Unassembled WGS sequence"/>
</dbReference>
<organism evidence="2 3">
    <name type="scientific">Metabacillus niabensis</name>
    <dbReference type="NCBI Taxonomy" id="324854"/>
    <lineage>
        <taxon>Bacteria</taxon>
        <taxon>Bacillati</taxon>
        <taxon>Bacillota</taxon>
        <taxon>Bacilli</taxon>
        <taxon>Bacillales</taxon>
        <taxon>Bacillaceae</taxon>
        <taxon>Metabacillus</taxon>
    </lineage>
</organism>
<comment type="caution">
    <text evidence="2">The sequence shown here is derived from an EMBL/GenBank/DDBJ whole genome shotgun (WGS) entry which is preliminary data.</text>
</comment>
<proteinExistence type="predicted"/>
<accession>A0ABT9ZA23</accession>
<evidence type="ECO:0000313" key="3">
    <source>
        <dbReference type="Proteomes" id="UP001232245"/>
    </source>
</evidence>
<keyword evidence="1" id="KW-1133">Transmembrane helix</keyword>
<keyword evidence="1" id="KW-0472">Membrane</keyword>
<feature type="transmembrane region" description="Helical" evidence="1">
    <location>
        <begin position="7"/>
        <end position="27"/>
    </location>
</feature>
<reference evidence="2 3" key="1">
    <citation type="submission" date="2023-07" db="EMBL/GenBank/DDBJ databases">
        <title>Genomic Encyclopedia of Type Strains, Phase IV (KMG-IV): sequencing the most valuable type-strain genomes for metagenomic binning, comparative biology and taxonomic classification.</title>
        <authorList>
            <person name="Goeker M."/>
        </authorList>
    </citation>
    <scope>NUCLEOTIDE SEQUENCE [LARGE SCALE GENOMIC DNA]</scope>
    <source>
        <strain evidence="2 3">DSM 17723</strain>
    </source>
</reference>
<gene>
    <name evidence="2" type="ORF">J2S02_004474</name>
</gene>
<name>A0ABT9ZA23_9BACI</name>
<keyword evidence="1" id="KW-0812">Transmembrane</keyword>
<evidence type="ECO:0000313" key="2">
    <source>
        <dbReference type="EMBL" id="MDQ0228110.1"/>
    </source>
</evidence>
<keyword evidence="3" id="KW-1185">Reference proteome</keyword>
<feature type="transmembrane region" description="Helical" evidence="1">
    <location>
        <begin position="33"/>
        <end position="52"/>
    </location>
</feature>
<dbReference type="EMBL" id="JAUSTZ010000014">
    <property type="protein sequence ID" value="MDQ0228110.1"/>
    <property type="molecule type" value="Genomic_DNA"/>
</dbReference>
<protein>
    <recommendedName>
        <fullName evidence="4">DUF3953 domain-containing protein</fullName>
    </recommendedName>
</protein>
<evidence type="ECO:0008006" key="4">
    <source>
        <dbReference type="Google" id="ProtNLM"/>
    </source>
</evidence>
<dbReference type="RefSeq" id="WP_174879892.1">
    <property type="nucleotide sequence ID" value="NZ_CADEPK010000078.1"/>
</dbReference>
<sequence length="58" mass="6438">MNRKVIGIILLLIGAIAMCLNVLFFKSNGNYDLIRGLSFASFLVGTFMIPTYQKPKKG</sequence>